<proteinExistence type="predicted"/>
<reference evidence="1" key="1">
    <citation type="submission" date="2024-08" db="EMBL/GenBank/DDBJ databases">
        <authorList>
            <person name="Chaddad Z."/>
            <person name="Lamrabet M."/>
            <person name="Bouhnik O."/>
            <person name="Alami S."/>
            <person name="Wipf D."/>
            <person name="Courty P.E."/>
            <person name="Missbah El Idrissi M."/>
        </authorList>
    </citation>
    <scope>NUCLEOTIDE SEQUENCE</scope>
    <source>
        <strain evidence="1">LLZ17</strain>
    </source>
</reference>
<name>A0AB39XLS7_9BRAD</name>
<dbReference type="AlphaFoldDB" id="A0AB39XLS7"/>
<organism evidence="1">
    <name type="scientific">Bradyrhizobium sp. LLZ17</name>
    <dbReference type="NCBI Taxonomy" id="3239388"/>
    <lineage>
        <taxon>Bacteria</taxon>
        <taxon>Pseudomonadati</taxon>
        <taxon>Pseudomonadota</taxon>
        <taxon>Alphaproteobacteria</taxon>
        <taxon>Hyphomicrobiales</taxon>
        <taxon>Nitrobacteraceae</taxon>
        <taxon>Bradyrhizobium</taxon>
    </lineage>
</organism>
<sequence length="74" mass="8679">MGLLTLKRKLREKMALRAAVRRRRVELEGWNHMLRACHNWADEIGHEPSREALLGIAENYRKALENAESLELEK</sequence>
<protein>
    <submittedName>
        <fullName evidence="1">Uncharacterized protein</fullName>
    </submittedName>
</protein>
<dbReference type="EMBL" id="CP165734">
    <property type="protein sequence ID" value="XDV58059.1"/>
    <property type="molecule type" value="Genomic_DNA"/>
</dbReference>
<evidence type="ECO:0000313" key="1">
    <source>
        <dbReference type="EMBL" id="XDV58059.1"/>
    </source>
</evidence>
<dbReference type="RefSeq" id="WP_369722535.1">
    <property type="nucleotide sequence ID" value="NZ_CP165734.1"/>
</dbReference>
<gene>
    <name evidence="1" type="ORF">AB8Z38_00315</name>
</gene>
<accession>A0AB39XLS7</accession>